<reference evidence="11" key="1">
    <citation type="submission" date="2021-01" db="EMBL/GenBank/DDBJ databases">
        <title>Active Sulfur Cycling in an Early Earth Analoge.</title>
        <authorList>
            <person name="Hahn C.R."/>
            <person name="Youssef N.H."/>
            <person name="Elshahed M."/>
        </authorList>
    </citation>
    <scope>NUCLEOTIDE SEQUENCE</scope>
    <source>
        <strain evidence="11">Zod_Metabat.1151</strain>
    </source>
</reference>
<dbReference type="InterPro" id="IPR058240">
    <property type="entry name" value="rSAM_sf"/>
</dbReference>
<evidence type="ECO:0000256" key="6">
    <source>
        <dbReference type="ARBA" id="ARBA00022723"/>
    </source>
</evidence>
<feature type="non-terminal residue" evidence="11">
    <location>
        <position position="1"/>
    </location>
</feature>
<dbReference type="GO" id="GO:0051539">
    <property type="term" value="F:4 iron, 4 sulfur cluster binding"/>
    <property type="evidence" value="ECO:0007669"/>
    <property type="project" value="UniProtKB-KW"/>
</dbReference>
<dbReference type="Proteomes" id="UP000809243">
    <property type="component" value="Unassembled WGS sequence"/>
</dbReference>
<dbReference type="PROSITE" id="PS51918">
    <property type="entry name" value="RADICAL_SAM"/>
    <property type="match status" value="1"/>
</dbReference>
<feature type="domain" description="Radical SAM core" evidence="10">
    <location>
        <begin position="50"/>
        <end position="266"/>
    </location>
</feature>
<evidence type="ECO:0000313" key="12">
    <source>
        <dbReference type="Proteomes" id="UP000809243"/>
    </source>
</evidence>
<dbReference type="InterPro" id="IPR031691">
    <property type="entry name" value="LIAS_N"/>
</dbReference>
<evidence type="ECO:0000256" key="7">
    <source>
        <dbReference type="ARBA" id="ARBA00023004"/>
    </source>
</evidence>
<keyword evidence="7" id="KW-0408">Iron</keyword>
<dbReference type="NCBIfam" id="NF009544">
    <property type="entry name" value="PRK12928.1"/>
    <property type="match status" value="1"/>
</dbReference>
<dbReference type="SFLD" id="SFLDG01058">
    <property type="entry name" value="lipoyl_synthase_like"/>
    <property type="match status" value="1"/>
</dbReference>
<keyword evidence="5" id="KW-0949">S-adenosyl-L-methionine</keyword>
<sequence>DGSRQLPKPPWLKVKIASGAEFNRVKGTLHESKLHTVCEEALCPNRAECWNSGTATFLILGQVCTRKCMFCAVQSARHGQNLDSKEPQHIARAVKEFGLECAVLTSVDRDDLPDLGAGHFARCIGAVKNAGASVEALIPDFQGSAACLRKIVEAGPDVIAHNIEVVERLQKTARDARASYKQSLGVLRKVKELNPKIFTKSSIMLGLGETREEVLQAMDSLLNAGVDFLTLGQYLQPNRKCIPVSEFIEPKQFNEFKEIALEKGFKKVLSGPLVRSSYRAAELIQGPGKKA</sequence>
<proteinExistence type="inferred from homology"/>
<dbReference type="Gene3D" id="3.20.20.70">
    <property type="entry name" value="Aldolase class I"/>
    <property type="match status" value="1"/>
</dbReference>
<keyword evidence="3" id="KW-0004">4Fe-4S</keyword>
<dbReference type="Pfam" id="PF04055">
    <property type="entry name" value="Radical_SAM"/>
    <property type="match status" value="1"/>
</dbReference>
<dbReference type="PANTHER" id="PTHR10949:SF0">
    <property type="entry name" value="LIPOYL SYNTHASE, MITOCHONDRIAL"/>
    <property type="match status" value="1"/>
</dbReference>
<dbReference type="InterPro" id="IPR013785">
    <property type="entry name" value="Aldolase_TIM"/>
</dbReference>
<dbReference type="SUPFAM" id="SSF102114">
    <property type="entry name" value="Radical SAM enzymes"/>
    <property type="match status" value="1"/>
</dbReference>
<comment type="catalytic activity">
    <reaction evidence="9">
        <text>[[Fe-S] cluster scaffold protein carrying a second [4Fe-4S](2+) cluster] + N(6)-octanoyl-L-lysyl-[protein] + 2 oxidized [2Fe-2S]-[ferredoxin] + 2 S-adenosyl-L-methionine + 4 H(+) = [[Fe-S] cluster scaffold protein] + N(6)-[(R)-dihydrolipoyl]-L-lysyl-[protein] + 4 Fe(3+) + 2 hydrogen sulfide + 2 5'-deoxyadenosine + 2 L-methionine + 2 reduced [2Fe-2S]-[ferredoxin]</text>
        <dbReference type="Rhea" id="RHEA:16585"/>
        <dbReference type="Rhea" id="RHEA-COMP:9928"/>
        <dbReference type="Rhea" id="RHEA-COMP:10000"/>
        <dbReference type="Rhea" id="RHEA-COMP:10001"/>
        <dbReference type="Rhea" id="RHEA-COMP:10475"/>
        <dbReference type="Rhea" id="RHEA-COMP:14568"/>
        <dbReference type="Rhea" id="RHEA-COMP:14569"/>
        <dbReference type="ChEBI" id="CHEBI:15378"/>
        <dbReference type="ChEBI" id="CHEBI:17319"/>
        <dbReference type="ChEBI" id="CHEBI:29034"/>
        <dbReference type="ChEBI" id="CHEBI:29919"/>
        <dbReference type="ChEBI" id="CHEBI:33722"/>
        <dbReference type="ChEBI" id="CHEBI:33737"/>
        <dbReference type="ChEBI" id="CHEBI:33738"/>
        <dbReference type="ChEBI" id="CHEBI:57844"/>
        <dbReference type="ChEBI" id="CHEBI:59789"/>
        <dbReference type="ChEBI" id="CHEBI:78809"/>
        <dbReference type="ChEBI" id="CHEBI:83100"/>
        <dbReference type="EC" id="2.8.1.8"/>
    </reaction>
</comment>
<accession>A0A939C7B7</accession>
<dbReference type="Pfam" id="PF16881">
    <property type="entry name" value="LIAS_N"/>
    <property type="match status" value="1"/>
</dbReference>
<evidence type="ECO:0000256" key="3">
    <source>
        <dbReference type="ARBA" id="ARBA00022485"/>
    </source>
</evidence>
<dbReference type="InterPro" id="IPR006638">
    <property type="entry name" value="Elp3/MiaA/NifB-like_rSAM"/>
</dbReference>
<dbReference type="GO" id="GO:0046872">
    <property type="term" value="F:metal ion binding"/>
    <property type="evidence" value="ECO:0007669"/>
    <property type="project" value="UniProtKB-KW"/>
</dbReference>
<evidence type="ECO:0000256" key="2">
    <source>
        <dbReference type="ARBA" id="ARBA00012237"/>
    </source>
</evidence>
<dbReference type="PANTHER" id="PTHR10949">
    <property type="entry name" value="LIPOYL SYNTHASE"/>
    <property type="match status" value="1"/>
</dbReference>
<comment type="cofactor">
    <cofactor evidence="1">
        <name>[4Fe-4S] cluster</name>
        <dbReference type="ChEBI" id="CHEBI:49883"/>
    </cofactor>
</comment>
<dbReference type="InterPro" id="IPR003698">
    <property type="entry name" value="Lipoyl_synth"/>
</dbReference>
<dbReference type="CDD" id="cd01335">
    <property type="entry name" value="Radical_SAM"/>
    <property type="match status" value="1"/>
</dbReference>
<dbReference type="EC" id="2.8.1.8" evidence="2"/>
<dbReference type="SFLD" id="SFLDF00271">
    <property type="entry name" value="lipoyl_synthase"/>
    <property type="match status" value="1"/>
</dbReference>
<dbReference type="NCBIfam" id="TIGR00510">
    <property type="entry name" value="lipA"/>
    <property type="match status" value="1"/>
</dbReference>
<keyword evidence="6" id="KW-0479">Metal-binding</keyword>
<organism evidence="11 12">
    <name type="scientific">Candidatus Iainarchaeum sp</name>
    <dbReference type="NCBI Taxonomy" id="3101447"/>
    <lineage>
        <taxon>Archaea</taxon>
        <taxon>Candidatus Iainarchaeota</taxon>
        <taxon>Candidatus Iainarchaeia</taxon>
        <taxon>Candidatus Iainarchaeales</taxon>
        <taxon>Candidatus Iainarchaeaceae</taxon>
        <taxon>Candidatus Iainarchaeum</taxon>
    </lineage>
</organism>
<comment type="caution">
    <text evidence="11">The sequence shown here is derived from an EMBL/GenBank/DDBJ whole genome shotgun (WGS) entry which is preliminary data.</text>
</comment>
<dbReference type="SFLD" id="SFLDS00029">
    <property type="entry name" value="Radical_SAM"/>
    <property type="match status" value="1"/>
</dbReference>
<protein>
    <recommendedName>
        <fullName evidence="2">lipoyl synthase</fullName>
        <ecNumber evidence="2">2.8.1.8</ecNumber>
    </recommendedName>
</protein>
<evidence type="ECO:0000259" key="10">
    <source>
        <dbReference type="PROSITE" id="PS51918"/>
    </source>
</evidence>
<dbReference type="GO" id="GO:0016992">
    <property type="term" value="F:lipoate synthase activity"/>
    <property type="evidence" value="ECO:0007669"/>
    <property type="project" value="UniProtKB-EC"/>
</dbReference>
<dbReference type="NCBIfam" id="NF004019">
    <property type="entry name" value="PRK05481.1"/>
    <property type="match status" value="1"/>
</dbReference>
<dbReference type="PIRSF" id="PIRSF005963">
    <property type="entry name" value="Lipoyl_synth"/>
    <property type="match status" value="1"/>
</dbReference>
<dbReference type="InterPro" id="IPR007197">
    <property type="entry name" value="rSAM"/>
</dbReference>
<evidence type="ECO:0000256" key="5">
    <source>
        <dbReference type="ARBA" id="ARBA00022691"/>
    </source>
</evidence>
<evidence type="ECO:0000256" key="9">
    <source>
        <dbReference type="ARBA" id="ARBA00047326"/>
    </source>
</evidence>
<keyword evidence="8" id="KW-0411">Iron-sulfur</keyword>
<evidence type="ECO:0000256" key="8">
    <source>
        <dbReference type="ARBA" id="ARBA00023014"/>
    </source>
</evidence>
<dbReference type="HAMAP" id="MF_00206">
    <property type="entry name" value="Lipoyl_synth"/>
    <property type="match status" value="1"/>
</dbReference>
<dbReference type="AlphaFoldDB" id="A0A939C7B7"/>
<evidence type="ECO:0000256" key="4">
    <source>
        <dbReference type="ARBA" id="ARBA00022679"/>
    </source>
</evidence>
<evidence type="ECO:0000313" key="11">
    <source>
        <dbReference type="EMBL" id="MBN2067489.1"/>
    </source>
</evidence>
<dbReference type="SMART" id="SM00729">
    <property type="entry name" value="Elp3"/>
    <property type="match status" value="1"/>
</dbReference>
<dbReference type="EMBL" id="JAFGDB010000056">
    <property type="protein sequence ID" value="MBN2067489.1"/>
    <property type="molecule type" value="Genomic_DNA"/>
</dbReference>
<name>A0A939C7B7_9ARCH</name>
<evidence type="ECO:0000256" key="1">
    <source>
        <dbReference type="ARBA" id="ARBA00001966"/>
    </source>
</evidence>
<gene>
    <name evidence="11" type="primary">lipA</name>
    <name evidence="11" type="ORF">JW744_03405</name>
</gene>
<keyword evidence="4 11" id="KW-0808">Transferase</keyword>